<protein>
    <submittedName>
        <fullName evidence="1">Uncharacterized protein</fullName>
    </submittedName>
</protein>
<reference evidence="1" key="1">
    <citation type="submission" date="2013-02" db="EMBL/GenBank/DDBJ databases">
        <title>Comparative genomics of Borrelia species.</title>
        <authorList>
            <person name="Schwan T.G."/>
            <person name="Raffel S.J."/>
            <person name="Porcella S.F."/>
        </authorList>
    </citation>
    <scope>NUCLEOTIDE SEQUENCE</scope>
    <source>
        <strain evidence="1">DOU</strain>
        <plasmid evidence="1">unnamed</plasmid>
    </source>
</reference>
<dbReference type="HOGENOM" id="CLU_155737_1_0_12"/>
<dbReference type="EMBL" id="CP004320">
    <property type="protein sequence ID" value="AHH07543.1"/>
    <property type="molecule type" value="Genomic_DNA"/>
</dbReference>
<keyword evidence="1" id="KW-0614">Plasmid</keyword>
<geneLocation type="plasmid" evidence="1">
    <name>unnamed</name>
</geneLocation>
<accession>W5SLI0</accession>
<gene>
    <name evidence="1" type="ORF">BCD_1477</name>
</gene>
<organism evidence="1">
    <name type="scientific">Borrelia crocidurae DOU</name>
    <dbReference type="NCBI Taxonomy" id="1293575"/>
    <lineage>
        <taxon>Bacteria</taxon>
        <taxon>Pseudomonadati</taxon>
        <taxon>Spirochaetota</taxon>
        <taxon>Spirochaetia</taxon>
        <taxon>Spirochaetales</taxon>
        <taxon>Borreliaceae</taxon>
        <taxon>Borrelia</taxon>
    </lineage>
</organism>
<dbReference type="AlphaFoldDB" id="W5SLI0"/>
<proteinExistence type="predicted"/>
<name>W5SLI0_9SPIR</name>
<sequence>MCIGQLVSKLKVEVLMPIKDYLNKQEKLEYNKILDSHYYYELLKLIKMKI</sequence>
<evidence type="ECO:0000313" key="1">
    <source>
        <dbReference type="EMBL" id="AHH07543.1"/>
    </source>
</evidence>